<proteinExistence type="predicted"/>
<comment type="caution">
    <text evidence="2">The sequence shown here is derived from an EMBL/GenBank/DDBJ whole genome shotgun (WGS) entry which is preliminary data.</text>
</comment>
<sequence length="70" mass="7773">MTPYGGKEKLIFNSRPFFHAPFASVVTRFAPGSTGASKGKREEKPPRRAATCTEKPSSSDHPRFFSRLTD</sequence>
<gene>
    <name evidence="2" type="ORF">CEXT_686521</name>
</gene>
<evidence type="ECO:0000313" key="3">
    <source>
        <dbReference type="Proteomes" id="UP001054945"/>
    </source>
</evidence>
<reference evidence="2 3" key="1">
    <citation type="submission" date="2021-06" db="EMBL/GenBank/DDBJ databases">
        <title>Caerostris extrusa draft genome.</title>
        <authorList>
            <person name="Kono N."/>
            <person name="Arakawa K."/>
        </authorList>
    </citation>
    <scope>NUCLEOTIDE SEQUENCE [LARGE SCALE GENOMIC DNA]</scope>
</reference>
<accession>A0AAV4RKI1</accession>
<keyword evidence="3" id="KW-1185">Reference proteome</keyword>
<feature type="region of interest" description="Disordered" evidence="1">
    <location>
        <begin position="29"/>
        <end position="70"/>
    </location>
</feature>
<evidence type="ECO:0000313" key="2">
    <source>
        <dbReference type="EMBL" id="GIY21862.1"/>
    </source>
</evidence>
<dbReference type="AlphaFoldDB" id="A0AAV4RKI1"/>
<dbReference type="EMBL" id="BPLR01008061">
    <property type="protein sequence ID" value="GIY21862.1"/>
    <property type="molecule type" value="Genomic_DNA"/>
</dbReference>
<feature type="compositionally biased region" description="Basic and acidic residues" evidence="1">
    <location>
        <begin position="57"/>
        <end position="70"/>
    </location>
</feature>
<evidence type="ECO:0000256" key="1">
    <source>
        <dbReference type="SAM" id="MobiDB-lite"/>
    </source>
</evidence>
<dbReference type="Proteomes" id="UP001054945">
    <property type="component" value="Unassembled WGS sequence"/>
</dbReference>
<protein>
    <submittedName>
        <fullName evidence="2">Uncharacterized protein</fullName>
    </submittedName>
</protein>
<name>A0AAV4RKI1_CAEEX</name>
<organism evidence="2 3">
    <name type="scientific">Caerostris extrusa</name>
    <name type="common">Bark spider</name>
    <name type="synonym">Caerostris bankana</name>
    <dbReference type="NCBI Taxonomy" id="172846"/>
    <lineage>
        <taxon>Eukaryota</taxon>
        <taxon>Metazoa</taxon>
        <taxon>Ecdysozoa</taxon>
        <taxon>Arthropoda</taxon>
        <taxon>Chelicerata</taxon>
        <taxon>Arachnida</taxon>
        <taxon>Araneae</taxon>
        <taxon>Araneomorphae</taxon>
        <taxon>Entelegynae</taxon>
        <taxon>Araneoidea</taxon>
        <taxon>Araneidae</taxon>
        <taxon>Caerostris</taxon>
    </lineage>
</organism>